<dbReference type="AlphaFoldDB" id="A0A5P0ZIN9"/>
<evidence type="ECO:0008006" key="4">
    <source>
        <dbReference type="Google" id="ProtNLM"/>
    </source>
</evidence>
<dbReference type="RefSeq" id="WP_153383518.1">
    <property type="nucleotide sequence ID" value="NZ_VDFM01000010.1"/>
</dbReference>
<keyword evidence="1" id="KW-0812">Transmembrane</keyword>
<dbReference type="OrthoDB" id="2327518at2"/>
<dbReference type="EMBL" id="VDFM01000010">
    <property type="protein sequence ID" value="MQS52976.1"/>
    <property type="molecule type" value="Genomic_DNA"/>
</dbReference>
<keyword evidence="1" id="KW-1133">Transmembrane helix</keyword>
<evidence type="ECO:0000256" key="1">
    <source>
        <dbReference type="SAM" id="Phobius"/>
    </source>
</evidence>
<evidence type="ECO:0000313" key="3">
    <source>
        <dbReference type="Proteomes" id="UP000380386"/>
    </source>
</evidence>
<accession>A0A5P0ZIN9</accession>
<feature type="transmembrane region" description="Helical" evidence="1">
    <location>
        <begin position="38"/>
        <end position="67"/>
    </location>
</feature>
<proteinExistence type="predicted"/>
<comment type="caution">
    <text evidence="2">The sequence shown here is derived from an EMBL/GenBank/DDBJ whole genome shotgun (WGS) entry which is preliminary data.</text>
</comment>
<dbReference type="InterPro" id="IPR021529">
    <property type="entry name" value="DUF2798"/>
</dbReference>
<keyword evidence="1" id="KW-0472">Membrane</keyword>
<gene>
    <name evidence="2" type="ORF">FHL02_08080</name>
</gene>
<reference evidence="2 3" key="1">
    <citation type="journal article" date="2019" name="Syst. Appl. Microbiol.">
        <title>Polyphasic characterization of two novel Lactobacillus spp. isolated from blown salami packages: Description of Lactobacillus halodurans sp. nov. and Lactobacillus salsicarnum sp. nov.</title>
        <authorList>
            <person name="Schuster J.A."/>
            <person name="Klingl A."/>
            <person name="Vogel R.F."/>
            <person name="Ehrmann M.A."/>
        </authorList>
    </citation>
    <scope>NUCLEOTIDE SEQUENCE [LARGE SCALE GENOMIC DNA]</scope>
    <source>
        <strain evidence="2 3">TMW 1.2118</strain>
    </source>
</reference>
<dbReference type="Pfam" id="PF11391">
    <property type="entry name" value="DUF2798"/>
    <property type="match status" value="1"/>
</dbReference>
<protein>
    <recommendedName>
        <fullName evidence="4">DUF2798 domain-containing protein</fullName>
    </recommendedName>
</protein>
<feature type="transmembrane region" description="Helical" evidence="1">
    <location>
        <begin position="7"/>
        <end position="26"/>
    </location>
</feature>
<sequence>MTLKERILFTLFMCIGMATSMTWLGLATSQGVNPSMWHIFLISILPTIGFAFIFNFLIVGNISNLLVKLWTRGMTNQEAIGLKAGEIRGWTMLLIMSFTMSTRALIINGSIFHMTILTFLLGYFVKLTMAHFIRAILVMPAVRRIMLQAVPNKIQVKN</sequence>
<name>A0A5P0ZIN9_9LACO</name>
<dbReference type="Proteomes" id="UP000380386">
    <property type="component" value="Unassembled WGS sequence"/>
</dbReference>
<evidence type="ECO:0000313" key="2">
    <source>
        <dbReference type="EMBL" id="MQS52976.1"/>
    </source>
</evidence>
<feature type="transmembrane region" description="Helical" evidence="1">
    <location>
        <begin position="112"/>
        <end position="137"/>
    </location>
</feature>
<feature type="transmembrane region" description="Helical" evidence="1">
    <location>
        <begin position="87"/>
        <end position="106"/>
    </location>
</feature>
<organism evidence="2 3">
    <name type="scientific">Companilactobacillus mishanensis</name>
    <dbReference type="NCBI Taxonomy" id="2486008"/>
    <lineage>
        <taxon>Bacteria</taxon>
        <taxon>Bacillati</taxon>
        <taxon>Bacillota</taxon>
        <taxon>Bacilli</taxon>
        <taxon>Lactobacillales</taxon>
        <taxon>Lactobacillaceae</taxon>
        <taxon>Companilactobacillus</taxon>
    </lineage>
</organism>